<dbReference type="Proteomes" id="UP000054725">
    <property type="component" value="Unassembled WGS sequence"/>
</dbReference>
<dbReference type="GO" id="GO:0031956">
    <property type="term" value="F:medium-chain fatty acid-CoA ligase activity"/>
    <property type="evidence" value="ECO:0007669"/>
    <property type="project" value="TreeGrafter"/>
</dbReference>
<feature type="domain" description="AMP-dependent synthetase/ligase" evidence="2">
    <location>
        <begin position="235"/>
        <end position="593"/>
    </location>
</feature>
<dbReference type="GO" id="GO:0006631">
    <property type="term" value="P:fatty acid metabolic process"/>
    <property type="evidence" value="ECO:0007669"/>
    <property type="project" value="TreeGrafter"/>
</dbReference>
<dbReference type="PROSITE" id="PS00455">
    <property type="entry name" value="AMP_BINDING"/>
    <property type="match status" value="1"/>
</dbReference>
<dbReference type="EC" id="2.3.1.40" evidence="3"/>
<evidence type="ECO:0000256" key="1">
    <source>
        <dbReference type="SAM" id="Phobius"/>
    </source>
</evidence>
<accession>A0A0W0WK91</accession>
<organism evidence="3 4">
    <name type="scientific">Legionella nautarum</name>
    <dbReference type="NCBI Taxonomy" id="45070"/>
    <lineage>
        <taxon>Bacteria</taxon>
        <taxon>Pseudomonadati</taxon>
        <taxon>Pseudomonadota</taxon>
        <taxon>Gammaproteobacteria</taxon>
        <taxon>Legionellales</taxon>
        <taxon>Legionellaceae</taxon>
        <taxon>Legionella</taxon>
    </lineage>
</organism>
<dbReference type="EMBL" id="LNYO01000024">
    <property type="protein sequence ID" value="KTD32746.1"/>
    <property type="molecule type" value="Genomic_DNA"/>
</dbReference>
<keyword evidence="4" id="KW-1185">Reference proteome</keyword>
<reference evidence="3 4" key="1">
    <citation type="submission" date="2015-11" db="EMBL/GenBank/DDBJ databases">
        <title>Genomic analysis of 38 Legionella species identifies large and diverse effector repertoires.</title>
        <authorList>
            <person name="Burstein D."/>
            <person name="Amaro F."/>
            <person name="Zusman T."/>
            <person name="Lifshitz Z."/>
            <person name="Cohen O."/>
            <person name="Gilbert J.A."/>
            <person name="Pupko T."/>
            <person name="Shuman H.A."/>
            <person name="Segal G."/>
        </authorList>
    </citation>
    <scope>NUCLEOTIDE SEQUENCE [LARGE SCALE GENOMIC DNA]</scope>
    <source>
        <strain evidence="3 4">ATCC 49506</strain>
    </source>
</reference>
<dbReference type="Pfam" id="PF00501">
    <property type="entry name" value="AMP-binding"/>
    <property type="match status" value="1"/>
</dbReference>
<dbReference type="SUPFAM" id="SSF69593">
    <property type="entry name" value="Glycerol-3-phosphate (1)-acyltransferase"/>
    <property type="match status" value="1"/>
</dbReference>
<feature type="transmembrane region" description="Helical" evidence="1">
    <location>
        <begin position="273"/>
        <end position="297"/>
    </location>
</feature>
<dbReference type="GO" id="GO:0008779">
    <property type="term" value="F:acyl-[acyl-carrier-protein]-phospholipid O-acyltransferase activity"/>
    <property type="evidence" value="ECO:0007669"/>
    <property type="project" value="UniProtKB-EC"/>
</dbReference>
<evidence type="ECO:0000259" key="2">
    <source>
        <dbReference type="Pfam" id="PF00501"/>
    </source>
</evidence>
<dbReference type="InterPro" id="IPR042099">
    <property type="entry name" value="ANL_N_sf"/>
</dbReference>
<keyword evidence="1" id="KW-1133">Transmembrane helix</keyword>
<protein>
    <submittedName>
        <fullName evidence="3">Bifunctional 2-acylglycerophosphoethanolamine acyltransferase/Acyl-(Acyl-carrier-protein) synthetase aas protein</fullName>
        <ecNumber evidence="3">2.3.1.40</ecNumber>
    </submittedName>
</protein>
<comment type="caution">
    <text evidence="3">The sequence shown here is derived from an EMBL/GenBank/DDBJ whole genome shotgun (WGS) entry which is preliminary data.</text>
</comment>
<evidence type="ECO:0000313" key="4">
    <source>
        <dbReference type="Proteomes" id="UP000054725"/>
    </source>
</evidence>
<dbReference type="PANTHER" id="PTHR43201">
    <property type="entry name" value="ACYL-COA SYNTHETASE"/>
    <property type="match status" value="1"/>
</dbReference>
<dbReference type="SUPFAM" id="SSF56801">
    <property type="entry name" value="Acetyl-CoA synthetase-like"/>
    <property type="match status" value="1"/>
</dbReference>
<dbReference type="InterPro" id="IPR045851">
    <property type="entry name" value="AMP-bd_C_sf"/>
</dbReference>
<dbReference type="AlphaFoldDB" id="A0A0W0WK91"/>
<proteinExistence type="predicted"/>
<dbReference type="STRING" id="45070.Lnau_2394"/>
<dbReference type="InterPro" id="IPR000873">
    <property type="entry name" value="AMP-dep_synth/lig_dom"/>
</dbReference>
<sequence length="740" mass="83028">MLDFRLISLGTKNMLERSWQRFLAKPMYWLFKTILSAWFQVTVRNENNQLDSPTIIIANCTSKIDPLLLALFFSERLSFVLPPQLANKLWIKILSVLAEVIFLDLSQLSDKELLINALRTEKSWVLFPQEFTREVKSFDDYGFVLGQLQKKVSPLRIEGAQHSFFSLAKDKYAIHFFPKITLHLMRELSFIPEQNKSIDEKRIGRKLFLLMSEMSFANFNPEKSLFSAILQGAKHANKQSALIEDSKRQPISFRQFIARCFILGRQFKKETQVAEIVGVMMPSTIAGIISVFALQGYRRVPAMLNFSSGFYNLYSICQIAGIKTIYSSRQFIQTAKLEALVGELSAAGFKLKYLEDFAPQINLAQKVAGLLKALLPNLTYSLIGKAVKPTDTALVLFTSGSEGVPKGVPLSHKNILANCYQMMSRVDFSAQDIFFNALPIFHCFGLTAGSIVPLLSGNSCFFYPSPLHFKLIARLVYETKASIFFATDTFLTGYARAARPKDFSSLRYIFAGAEKVKPETIHHWQETFNAQIYEGYGATEASPVISLNCPLASREDSIGLALPAIEYRIEPVEGIAEGGRLFIRGPNVMAGYLTADTNKSIENDGWYDTGDIVSTDEDGFLFINGRVKRFAKLGGEMISLSVVESIASALWPEQLHAALSRKCPRRGEQIILFSEYSEASKSAFVHHVHSQKYPEILVPQAIFSNVKIPLLASGKIDYPSLERNLASFFSDPPSTEASFL</sequence>
<evidence type="ECO:0000313" key="3">
    <source>
        <dbReference type="EMBL" id="KTD32746.1"/>
    </source>
</evidence>
<feature type="transmembrane region" description="Helical" evidence="1">
    <location>
        <begin position="433"/>
        <end position="455"/>
    </location>
</feature>
<dbReference type="PANTHER" id="PTHR43201:SF32">
    <property type="entry name" value="2-SUCCINYLBENZOATE--COA LIGASE, CHLOROPLASTIC_PEROXISOMAL"/>
    <property type="match status" value="1"/>
</dbReference>
<gene>
    <name evidence="3" type="ORF">Lnau_2394</name>
</gene>
<name>A0A0W0WK91_9GAMM</name>
<keyword evidence="3" id="KW-0012">Acyltransferase</keyword>
<dbReference type="InterPro" id="IPR020845">
    <property type="entry name" value="AMP-binding_CS"/>
</dbReference>
<keyword evidence="3" id="KW-0808">Transferase</keyword>
<keyword evidence="1" id="KW-0472">Membrane</keyword>
<dbReference type="Gene3D" id="3.40.50.12780">
    <property type="entry name" value="N-terminal domain of ligase-like"/>
    <property type="match status" value="1"/>
</dbReference>
<keyword evidence="1" id="KW-0812">Transmembrane</keyword>
<dbReference type="Gene3D" id="3.30.300.30">
    <property type="match status" value="1"/>
</dbReference>
<dbReference type="PATRIC" id="fig|45070.6.peg.2527"/>